<accession>A0ACC1LF17</accession>
<evidence type="ECO:0000313" key="2">
    <source>
        <dbReference type="Proteomes" id="UP001140096"/>
    </source>
</evidence>
<dbReference type="Proteomes" id="UP001140096">
    <property type="component" value="Unassembled WGS sequence"/>
</dbReference>
<dbReference type="EMBL" id="JANBUP010001270">
    <property type="protein sequence ID" value="KAJ2806935.1"/>
    <property type="molecule type" value="Genomic_DNA"/>
</dbReference>
<gene>
    <name evidence="1" type="ORF">H4S07_003692</name>
</gene>
<evidence type="ECO:0000313" key="1">
    <source>
        <dbReference type="EMBL" id="KAJ2806935.1"/>
    </source>
</evidence>
<reference evidence="1" key="1">
    <citation type="submission" date="2022-07" db="EMBL/GenBank/DDBJ databases">
        <title>Phylogenomic reconstructions and comparative analyses of Kickxellomycotina fungi.</title>
        <authorList>
            <person name="Reynolds N.K."/>
            <person name="Stajich J.E."/>
            <person name="Barry K."/>
            <person name="Grigoriev I.V."/>
            <person name="Crous P."/>
            <person name="Smith M.E."/>
        </authorList>
    </citation>
    <scope>NUCLEOTIDE SEQUENCE</scope>
    <source>
        <strain evidence="1">CBS 102833</strain>
    </source>
</reference>
<proteinExistence type="predicted"/>
<feature type="non-terminal residue" evidence="1">
    <location>
        <position position="1"/>
    </location>
</feature>
<keyword evidence="2" id="KW-1185">Reference proteome</keyword>
<name>A0ACC1LF17_9FUNG</name>
<comment type="caution">
    <text evidence="1">The sequence shown here is derived from an EMBL/GenBank/DDBJ whole genome shotgun (WGS) entry which is preliminary data.</text>
</comment>
<organism evidence="1 2">
    <name type="scientific">Coemansia furcata</name>
    <dbReference type="NCBI Taxonomy" id="417177"/>
    <lineage>
        <taxon>Eukaryota</taxon>
        <taxon>Fungi</taxon>
        <taxon>Fungi incertae sedis</taxon>
        <taxon>Zoopagomycota</taxon>
        <taxon>Kickxellomycotina</taxon>
        <taxon>Kickxellomycetes</taxon>
        <taxon>Kickxellales</taxon>
        <taxon>Kickxellaceae</taxon>
        <taxon>Coemansia</taxon>
    </lineage>
</organism>
<sequence>SDDESEAGFEPHHREGTAETEQIPSSPVRRPTEAADVDRSPPSSRAAPATAKRGARKVMDDSDSDEEFDQGSESESDYGDKKVAGRGKKTADTGKPKPVAAAAKPAASRAKKATAPAAKKAAPTTPVKKTVPAKAATPAIARPALKKSSSSQLGSLLKSPVRPTSPKAARPLLSSPGSSGSLSLQMSPGLVRKTGVRSGGVSSLKSLLGGSTVPRAGLSRRGLTKK</sequence>
<protein>
    <submittedName>
        <fullName evidence="1">Uncharacterized protein</fullName>
    </submittedName>
</protein>